<dbReference type="GO" id="GO:0006457">
    <property type="term" value="P:protein folding"/>
    <property type="evidence" value="ECO:0007669"/>
    <property type="project" value="InterPro"/>
</dbReference>
<dbReference type="InterPro" id="IPR002777">
    <property type="entry name" value="PFD_beta-like"/>
</dbReference>
<dbReference type="GO" id="GO:0005737">
    <property type="term" value="C:cytoplasm"/>
    <property type="evidence" value="ECO:0007669"/>
    <property type="project" value="TreeGrafter"/>
</dbReference>
<dbReference type="GO" id="GO:0016272">
    <property type="term" value="C:prefoldin complex"/>
    <property type="evidence" value="ECO:0007669"/>
    <property type="project" value="InterPro"/>
</dbReference>
<dbReference type="InterPro" id="IPR016661">
    <property type="entry name" value="PFDN4"/>
</dbReference>
<feature type="coiled-coil region" evidence="4">
    <location>
        <begin position="89"/>
        <end position="123"/>
    </location>
</feature>
<evidence type="ECO:0000256" key="1">
    <source>
        <dbReference type="ARBA" id="ARBA00008045"/>
    </source>
</evidence>
<organism evidence="7 8">
    <name type="scientific">Dinothrombium tinctorium</name>
    <dbReference type="NCBI Taxonomy" id="1965070"/>
    <lineage>
        <taxon>Eukaryota</taxon>
        <taxon>Metazoa</taxon>
        <taxon>Ecdysozoa</taxon>
        <taxon>Arthropoda</taxon>
        <taxon>Chelicerata</taxon>
        <taxon>Arachnida</taxon>
        <taxon>Acari</taxon>
        <taxon>Acariformes</taxon>
        <taxon>Trombidiformes</taxon>
        <taxon>Prostigmata</taxon>
        <taxon>Anystina</taxon>
        <taxon>Parasitengona</taxon>
        <taxon>Trombidioidea</taxon>
        <taxon>Trombidiidae</taxon>
        <taxon>Dinothrombium</taxon>
    </lineage>
</organism>
<dbReference type="EMBL" id="NCKU01004883">
    <property type="protein sequence ID" value="RWS05318.1"/>
    <property type="molecule type" value="Genomic_DNA"/>
</dbReference>
<dbReference type="EMBL" id="NCKU01001924">
    <property type="protein sequence ID" value="RWS10902.1"/>
    <property type="molecule type" value="Genomic_DNA"/>
</dbReference>
<dbReference type="Gene3D" id="1.10.287.370">
    <property type="match status" value="1"/>
</dbReference>
<dbReference type="InterPro" id="IPR009053">
    <property type="entry name" value="Prefoldin"/>
</dbReference>
<accession>A0A3S3NX94</accession>
<name>A0A3S3NX94_9ACAR</name>
<feature type="coiled-coil region" evidence="4">
    <location>
        <begin position="15"/>
        <end position="59"/>
    </location>
</feature>
<comment type="caution">
    <text evidence="7">The sequence shown here is derived from an EMBL/GenBank/DDBJ whole genome shotgun (WGS) entry which is preliminary data.</text>
</comment>
<dbReference type="STRING" id="1965070.A0A3S3NX94"/>
<reference evidence="7 8" key="1">
    <citation type="journal article" date="2018" name="Gigascience">
        <title>Genomes of trombidid mites reveal novel predicted allergens and laterally-transferred genes associated with secondary metabolism.</title>
        <authorList>
            <person name="Dong X."/>
            <person name="Chaisiri K."/>
            <person name="Xia D."/>
            <person name="Armstrong S.D."/>
            <person name="Fang Y."/>
            <person name="Donnelly M.J."/>
            <person name="Kadowaki T."/>
            <person name="McGarry J.W."/>
            <person name="Darby A.C."/>
            <person name="Makepeace B.L."/>
        </authorList>
    </citation>
    <scope>NUCLEOTIDE SEQUENCE [LARGE SCALE GENOMIC DNA]</scope>
    <source>
        <strain evidence="7">UoL-WK</strain>
    </source>
</reference>
<evidence type="ECO:0000313" key="7">
    <source>
        <dbReference type="EMBL" id="RWS10907.1"/>
    </source>
</evidence>
<protein>
    <submittedName>
        <fullName evidence="7">Prefoldin-like protein</fullName>
    </submittedName>
</protein>
<keyword evidence="4" id="KW-0175">Coiled coil</keyword>
<dbReference type="Proteomes" id="UP000285301">
    <property type="component" value="Unassembled WGS sequence"/>
</dbReference>
<comment type="similarity">
    <text evidence="1">Belongs to the prefoldin subunit beta family.</text>
</comment>
<evidence type="ECO:0000256" key="3">
    <source>
        <dbReference type="ARBA" id="ARBA00023186"/>
    </source>
</evidence>
<evidence type="ECO:0000256" key="2">
    <source>
        <dbReference type="ARBA" id="ARBA00011695"/>
    </source>
</evidence>
<dbReference type="Pfam" id="PF01920">
    <property type="entry name" value="Prefoldin_2"/>
    <property type="match status" value="1"/>
</dbReference>
<dbReference type="OrthoDB" id="10250441at2759"/>
<evidence type="ECO:0000313" key="6">
    <source>
        <dbReference type="EMBL" id="RWS10902.1"/>
    </source>
</evidence>
<proteinExistence type="inferred from homology"/>
<keyword evidence="8" id="KW-1185">Reference proteome</keyword>
<keyword evidence="3" id="KW-0143">Chaperone</keyword>
<dbReference type="SUPFAM" id="SSF46579">
    <property type="entry name" value="Prefoldin"/>
    <property type="match status" value="1"/>
</dbReference>
<comment type="subunit">
    <text evidence="2">Heterohexamer of two PFD-alpha type and four PFD-beta type subunits.</text>
</comment>
<gene>
    <name evidence="5" type="ORF">B4U79_11198</name>
    <name evidence="6" type="ORF">B4U79_13236</name>
    <name evidence="7" type="ORF">B4U79_14379</name>
</gene>
<evidence type="ECO:0000256" key="4">
    <source>
        <dbReference type="SAM" id="Coils"/>
    </source>
</evidence>
<dbReference type="EMBL" id="NCKU01001923">
    <property type="protein sequence ID" value="RWS10907.1"/>
    <property type="molecule type" value="Genomic_DNA"/>
</dbReference>
<sequence>MSAAVNSEVIVTFDDQQKINRFARLNAKCDELKEELRLRDKQLSNIEEALQEIDVLSLEGDEQTIRVLEGEVFVAFDLDSGQRWVCERKHKVSEEHRALSEQLNRVKDEMNELKVALARRELRKTVSSVGFEPTPTFADRR</sequence>
<evidence type="ECO:0000313" key="8">
    <source>
        <dbReference type="Proteomes" id="UP000285301"/>
    </source>
</evidence>
<dbReference type="GO" id="GO:0051082">
    <property type="term" value="F:unfolded protein binding"/>
    <property type="evidence" value="ECO:0007669"/>
    <property type="project" value="InterPro"/>
</dbReference>
<dbReference type="PANTHER" id="PTHR21100">
    <property type="entry name" value="PREFOLDIN SUBUNIT 4"/>
    <property type="match status" value="1"/>
</dbReference>
<reference evidence="7" key="2">
    <citation type="submission" date="2018-11" db="EMBL/GenBank/DDBJ databases">
        <title>Trombidioid mite genomics.</title>
        <authorList>
            <person name="Dong X."/>
        </authorList>
    </citation>
    <scope>NUCLEOTIDE SEQUENCE</scope>
    <source>
        <strain evidence="7">UoL-WK</strain>
    </source>
</reference>
<dbReference type="AlphaFoldDB" id="A0A3S3NX94"/>
<dbReference type="PANTHER" id="PTHR21100:SF9">
    <property type="entry name" value="PREFOLDIN SUBUNIT 4"/>
    <property type="match status" value="1"/>
</dbReference>
<evidence type="ECO:0000313" key="5">
    <source>
        <dbReference type="EMBL" id="RWS05318.1"/>
    </source>
</evidence>